<sequence>MLGGIIFYALLVVGMQFQNLSYGYNYGNVVLDGELWRLGAAALSHANAGHANLSIIGLLLAGWADEKALMKSSGGNIWSTSFYFVSSMALMSFLCQFFTLACINLALNFGLPASEVSAEPGARGADTRWLAHGFLAPALARIACSGHRLTDRPSVLALLLIFAIQIVAPNEPVSPNIFACILGIFLSRLKALDNTIHSAYWTTTTLCGILFFSLCSLKATRPNIHLPGFDYSNAPSTARTVRTRLPYGAQDELGGFDLFFQDLLQDAARGGGHLRRSRHSIASDDDHISNDTPEPDGSPQIVIIDAIARNTLERMASAIVATAMQVESESVFEPDAEPLFFRARLSNDLLSGSLQTSSSPYNTEIMNDDDENQSNSFSHPPDLEMGEGGMRSVDDNELTRRAGGGWRRSP</sequence>
<evidence type="ECO:0000256" key="3">
    <source>
        <dbReference type="SAM" id="SignalP"/>
    </source>
</evidence>
<evidence type="ECO:0000256" key="1">
    <source>
        <dbReference type="SAM" id="MobiDB-lite"/>
    </source>
</evidence>
<feature type="transmembrane region" description="Helical" evidence="2">
    <location>
        <begin position="39"/>
        <end position="61"/>
    </location>
</feature>
<accession>A0A7S3K6U6</accession>
<evidence type="ECO:0000256" key="2">
    <source>
        <dbReference type="SAM" id="Phobius"/>
    </source>
</evidence>
<keyword evidence="2" id="KW-0812">Transmembrane</keyword>
<organism evidence="4">
    <name type="scientific">Aureoumbra lagunensis</name>
    <dbReference type="NCBI Taxonomy" id="44058"/>
    <lineage>
        <taxon>Eukaryota</taxon>
        <taxon>Sar</taxon>
        <taxon>Stramenopiles</taxon>
        <taxon>Ochrophyta</taxon>
        <taxon>Pelagophyceae</taxon>
        <taxon>Pelagomonadales</taxon>
        <taxon>Aureoumbra</taxon>
    </lineage>
</organism>
<proteinExistence type="predicted"/>
<feature type="signal peptide" evidence="3">
    <location>
        <begin position="1"/>
        <end position="23"/>
    </location>
</feature>
<feature type="region of interest" description="Disordered" evidence="1">
    <location>
        <begin position="275"/>
        <end position="300"/>
    </location>
</feature>
<feature type="region of interest" description="Disordered" evidence="1">
    <location>
        <begin position="353"/>
        <end position="410"/>
    </location>
</feature>
<feature type="chain" id="PRO_5030760907" description="Peptidase S54 rhomboid domain-containing protein" evidence="3">
    <location>
        <begin position="24"/>
        <end position="410"/>
    </location>
</feature>
<reference evidence="4" key="1">
    <citation type="submission" date="2021-01" db="EMBL/GenBank/DDBJ databases">
        <authorList>
            <person name="Corre E."/>
            <person name="Pelletier E."/>
            <person name="Niang G."/>
            <person name="Scheremetjew M."/>
            <person name="Finn R."/>
            <person name="Kale V."/>
            <person name="Holt S."/>
            <person name="Cochrane G."/>
            <person name="Meng A."/>
            <person name="Brown T."/>
            <person name="Cohen L."/>
        </authorList>
    </citation>
    <scope>NUCLEOTIDE SEQUENCE</scope>
    <source>
        <strain evidence="4">CCMP1510</strain>
    </source>
</reference>
<evidence type="ECO:0008006" key="5">
    <source>
        <dbReference type="Google" id="ProtNLM"/>
    </source>
</evidence>
<feature type="transmembrane region" description="Helical" evidence="2">
    <location>
        <begin position="82"/>
        <end position="107"/>
    </location>
</feature>
<name>A0A7S3K6U6_9STRA</name>
<dbReference type="EMBL" id="HBIJ01023288">
    <property type="protein sequence ID" value="CAE0374533.1"/>
    <property type="molecule type" value="Transcribed_RNA"/>
</dbReference>
<keyword evidence="3" id="KW-0732">Signal</keyword>
<dbReference type="AlphaFoldDB" id="A0A7S3K6U6"/>
<gene>
    <name evidence="4" type="ORF">ALAG00032_LOCUS15336</name>
</gene>
<keyword evidence="2" id="KW-0472">Membrane</keyword>
<evidence type="ECO:0000313" key="4">
    <source>
        <dbReference type="EMBL" id="CAE0374533.1"/>
    </source>
</evidence>
<protein>
    <recommendedName>
        <fullName evidence="5">Peptidase S54 rhomboid domain-containing protein</fullName>
    </recommendedName>
</protein>
<feature type="compositionally biased region" description="Polar residues" evidence="1">
    <location>
        <begin position="353"/>
        <end position="365"/>
    </location>
</feature>
<keyword evidence="2" id="KW-1133">Transmembrane helix</keyword>